<dbReference type="Proteomes" id="UP001346149">
    <property type="component" value="Unassembled WGS sequence"/>
</dbReference>
<feature type="region of interest" description="Disordered" evidence="1">
    <location>
        <begin position="22"/>
        <end position="47"/>
    </location>
</feature>
<feature type="compositionally biased region" description="Basic and acidic residues" evidence="1">
    <location>
        <begin position="75"/>
        <end position="88"/>
    </location>
</feature>
<accession>A0AAN7MG58</accession>
<dbReference type="PANTHER" id="PTHR45669:SF17">
    <property type="entry name" value="GLUTAREDOXIN DOMAIN-CONTAINING PROTEIN"/>
    <property type="match status" value="1"/>
</dbReference>
<gene>
    <name evidence="2" type="ORF">SAY86_028896</name>
</gene>
<evidence type="ECO:0000256" key="1">
    <source>
        <dbReference type="SAM" id="MobiDB-lite"/>
    </source>
</evidence>
<dbReference type="EMBL" id="JAXQNO010000006">
    <property type="protein sequence ID" value="KAK4796570.1"/>
    <property type="molecule type" value="Genomic_DNA"/>
</dbReference>
<name>A0AAN7MG58_TRANT</name>
<dbReference type="PANTHER" id="PTHR45669">
    <property type="entry name" value="GLUTAREDOXIN DOMAIN-CONTAINING CYSTEINE-RICH PROTEIN CG12206-RELATED"/>
    <property type="match status" value="1"/>
</dbReference>
<dbReference type="AlphaFoldDB" id="A0AAN7MG58"/>
<feature type="compositionally biased region" description="Polar residues" evidence="1">
    <location>
        <begin position="22"/>
        <end position="34"/>
    </location>
</feature>
<dbReference type="Gene3D" id="3.40.30.10">
    <property type="entry name" value="Glutaredoxin"/>
    <property type="match status" value="1"/>
</dbReference>
<keyword evidence="3" id="KW-1185">Reference proteome</keyword>
<comment type="caution">
    <text evidence="2">The sequence shown here is derived from an EMBL/GenBank/DDBJ whole genome shotgun (WGS) entry which is preliminary data.</text>
</comment>
<dbReference type="SUPFAM" id="SSF52833">
    <property type="entry name" value="Thioredoxin-like"/>
    <property type="match status" value="1"/>
</dbReference>
<sequence>MANFELFGKRGRSLALFSRSLSVQAPQPENQQQLERGGSIRRSSRFSSSSGLFFKLGKVSSLRHLFESSSSKPSPRGDGDSQNQKEEPPAAAVPSLRAPLIASSTVFNELMGEGRSPVKLPGTEDRIVIFFTSLRGIRRTFEDCYTVRMIFKGFRVCADERDVSMDLAYRKELEGAFAVAAADPGPGSGGGRDHEKTDVVAAAAAAKYNCNNNNNKLPQVFIRGKHVGGAEVIKQLCETGELAQVLEGFPRMPAGFVCNYCGDVRFVPCWNCSGSRKVFNEDEGILKRCFHCNENGLVRCPSCCCC</sequence>
<dbReference type="Pfam" id="PF23733">
    <property type="entry name" value="GRXCR1-2_C"/>
    <property type="match status" value="1"/>
</dbReference>
<dbReference type="CDD" id="cd03031">
    <property type="entry name" value="GRX_GRX_like"/>
    <property type="match status" value="1"/>
</dbReference>
<evidence type="ECO:0000313" key="3">
    <source>
        <dbReference type="Proteomes" id="UP001346149"/>
    </source>
</evidence>
<dbReference type="PROSITE" id="PS51354">
    <property type="entry name" value="GLUTAREDOXIN_2"/>
    <property type="match status" value="1"/>
</dbReference>
<feature type="region of interest" description="Disordered" evidence="1">
    <location>
        <begin position="67"/>
        <end position="94"/>
    </location>
</feature>
<evidence type="ECO:0008006" key="4">
    <source>
        <dbReference type="Google" id="ProtNLM"/>
    </source>
</evidence>
<feature type="compositionally biased region" description="Low complexity" evidence="1">
    <location>
        <begin position="36"/>
        <end position="47"/>
    </location>
</feature>
<organism evidence="2 3">
    <name type="scientific">Trapa natans</name>
    <name type="common">Water chestnut</name>
    <dbReference type="NCBI Taxonomy" id="22666"/>
    <lineage>
        <taxon>Eukaryota</taxon>
        <taxon>Viridiplantae</taxon>
        <taxon>Streptophyta</taxon>
        <taxon>Embryophyta</taxon>
        <taxon>Tracheophyta</taxon>
        <taxon>Spermatophyta</taxon>
        <taxon>Magnoliopsida</taxon>
        <taxon>eudicotyledons</taxon>
        <taxon>Gunneridae</taxon>
        <taxon>Pentapetalae</taxon>
        <taxon>rosids</taxon>
        <taxon>malvids</taxon>
        <taxon>Myrtales</taxon>
        <taxon>Lythraceae</taxon>
        <taxon>Trapa</taxon>
    </lineage>
</organism>
<proteinExistence type="predicted"/>
<evidence type="ECO:0000313" key="2">
    <source>
        <dbReference type="EMBL" id="KAK4796570.1"/>
    </source>
</evidence>
<dbReference type="InterPro" id="IPR036249">
    <property type="entry name" value="Thioredoxin-like_sf"/>
</dbReference>
<protein>
    <recommendedName>
        <fullName evidence="4">Glutaredoxin domain-containing protein</fullName>
    </recommendedName>
</protein>
<reference evidence="2 3" key="1">
    <citation type="journal article" date="2023" name="Hortic Res">
        <title>Pangenome of water caltrop reveals structural variations and asymmetric subgenome divergence after allopolyploidization.</title>
        <authorList>
            <person name="Zhang X."/>
            <person name="Chen Y."/>
            <person name="Wang L."/>
            <person name="Yuan Y."/>
            <person name="Fang M."/>
            <person name="Shi L."/>
            <person name="Lu R."/>
            <person name="Comes H.P."/>
            <person name="Ma Y."/>
            <person name="Chen Y."/>
            <person name="Huang G."/>
            <person name="Zhou Y."/>
            <person name="Zheng Z."/>
            <person name="Qiu Y."/>
        </authorList>
    </citation>
    <scope>NUCLEOTIDE SEQUENCE [LARGE SCALE GENOMIC DNA]</scope>
    <source>
        <strain evidence="2">F231</strain>
    </source>
</reference>